<dbReference type="PANTHER" id="PTHR45138:SF9">
    <property type="entry name" value="DIGUANYLATE CYCLASE DGCM-RELATED"/>
    <property type="match status" value="1"/>
</dbReference>
<evidence type="ECO:0000313" key="5">
    <source>
        <dbReference type="Proteomes" id="UP001441914"/>
    </source>
</evidence>
<dbReference type="CDD" id="cd01949">
    <property type="entry name" value="GGDEF"/>
    <property type="match status" value="1"/>
</dbReference>
<dbReference type="EMBL" id="CP135176">
    <property type="protein sequence ID" value="WZS85505.1"/>
    <property type="molecule type" value="Genomic_DNA"/>
</dbReference>
<dbReference type="Pfam" id="PF00990">
    <property type="entry name" value="GGDEF"/>
    <property type="match status" value="1"/>
</dbReference>
<dbReference type="Gene3D" id="3.30.70.270">
    <property type="match status" value="1"/>
</dbReference>
<dbReference type="SUPFAM" id="SSF55785">
    <property type="entry name" value="PYP-like sensor domain (PAS domain)"/>
    <property type="match status" value="2"/>
</dbReference>
<dbReference type="SUPFAM" id="SSF55073">
    <property type="entry name" value="Nucleotide cyclase"/>
    <property type="match status" value="1"/>
</dbReference>
<evidence type="ECO:0000313" key="4">
    <source>
        <dbReference type="EMBL" id="WZS85505.1"/>
    </source>
</evidence>
<keyword evidence="5" id="KW-1185">Reference proteome</keyword>
<dbReference type="EC" id="2.7.7.65" evidence="1"/>
<organism evidence="4 5">
    <name type="scientific">Vibrio cyclitrophicus ZF270</name>
    <dbReference type="NCBI Taxonomy" id="1136176"/>
    <lineage>
        <taxon>Bacteria</taxon>
        <taxon>Pseudomonadati</taxon>
        <taxon>Pseudomonadota</taxon>
        <taxon>Gammaproteobacteria</taxon>
        <taxon>Vibrionales</taxon>
        <taxon>Vibrionaceae</taxon>
        <taxon>Vibrio</taxon>
    </lineage>
</organism>
<dbReference type="PANTHER" id="PTHR45138">
    <property type="entry name" value="REGULATORY COMPONENTS OF SENSORY TRANSDUCTION SYSTEM"/>
    <property type="match status" value="1"/>
</dbReference>
<gene>
    <name evidence="4" type="ORF">QYQ95_13840</name>
</gene>
<dbReference type="GO" id="GO:0052621">
    <property type="term" value="F:diguanylate cyclase activity"/>
    <property type="evidence" value="ECO:0007669"/>
    <property type="project" value="UniProtKB-EC"/>
</dbReference>
<dbReference type="InterPro" id="IPR000014">
    <property type="entry name" value="PAS"/>
</dbReference>
<dbReference type="GO" id="GO:0043709">
    <property type="term" value="P:cell adhesion involved in single-species biofilm formation"/>
    <property type="evidence" value="ECO:0007669"/>
    <property type="project" value="TreeGrafter"/>
</dbReference>
<dbReference type="SMART" id="SM00267">
    <property type="entry name" value="GGDEF"/>
    <property type="match status" value="1"/>
</dbReference>
<dbReference type="NCBIfam" id="TIGR00229">
    <property type="entry name" value="sensory_box"/>
    <property type="match status" value="1"/>
</dbReference>
<comment type="catalytic activity">
    <reaction evidence="2">
        <text>2 GTP = 3',3'-c-di-GMP + 2 diphosphate</text>
        <dbReference type="Rhea" id="RHEA:24898"/>
        <dbReference type="ChEBI" id="CHEBI:33019"/>
        <dbReference type="ChEBI" id="CHEBI:37565"/>
        <dbReference type="ChEBI" id="CHEBI:58805"/>
        <dbReference type="EC" id="2.7.7.65"/>
    </reaction>
</comment>
<dbReference type="InterPro" id="IPR035965">
    <property type="entry name" value="PAS-like_dom_sf"/>
</dbReference>
<dbReference type="NCBIfam" id="TIGR00254">
    <property type="entry name" value="GGDEF"/>
    <property type="match status" value="1"/>
</dbReference>
<keyword evidence="4" id="KW-0548">Nucleotidyltransferase</keyword>
<dbReference type="InterPro" id="IPR043128">
    <property type="entry name" value="Rev_trsase/Diguanyl_cyclase"/>
</dbReference>
<dbReference type="AlphaFoldDB" id="A0AAN0LL74"/>
<evidence type="ECO:0000256" key="1">
    <source>
        <dbReference type="ARBA" id="ARBA00012528"/>
    </source>
</evidence>
<name>A0AAN0LL74_9VIBR</name>
<protein>
    <recommendedName>
        <fullName evidence="1">diguanylate cyclase</fullName>
        <ecNumber evidence="1">2.7.7.65</ecNumber>
    </recommendedName>
</protein>
<dbReference type="InterPro" id="IPR050469">
    <property type="entry name" value="Diguanylate_Cyclase"/>
</dbReference>
<evidence type="ECO:0000256" key="2">
    <source>
        <dbReference type="ARBA" id="ARBA00034247"/>
    </source>
</evidence>
<sequence>MTKLTINSTYGIAILKDFHLVHADDNYAHIFGYKSAQELMSSIDSILDLIVPDHHQSAKDNYYQQVERRANPRGRTFTNRDRFGREFTAFTIDHVIKWKGEPALQVTLIDLSVQEQALKQLEHNKLQYQRLVLSSLQGISVHRNFKPIMVNQAWVDLMKAPSIEFVLENVYLLDLIYDDQKEEAIARYQNLISSSLPGAHNVIKNICFDGKERYFSIYDNAIEWDGEMAVQAVIEDITDRVELEKELAYKASHDSLTGLLNRDAIYQWVEAQAHQQNTLVCMMLDVDDFKSVNDQHGHLTGDAMLRNIANLCKQVVSNHGVTGRWGGEEFVIFLSNVRLSQAIELAEELRQRCESFVCSTAEENVQRTVSIGVSVCQEDISLAEKSQNTGQFQKTEKPQNEDQVQKSDQVQKANQLIKHLVSLADKFLYQAKSQGKNKVVTARNLDS</sequence>
<dbReference type="InterPro" id="IPR029787">
    <property type="entry name" value="Nucleotide_cyclase"/>
</dbReference>
<reference evidence="4 5" key="1">
    <citation type="journal article" date="2024" name="Elife">
        <title>Polysaccharide breakdown products drive degradation-dispersal cycles of foraging bacteria through changes in metabolism and motility.</title>
        <authorList>
            <person name="Stubbusch A.K."/>
            <person name="Keegstra J.M."/>
            <person name="Schwartzman J."/>
            <person name="Pontrelli S."/>
            <person name="Clerc E.E."/>
            <person name="Stocker R."/>
            <person name="Magnabosco C."/>
            <person name="Schubert O.T."/>
            <person name="Ackermann M."/>
            <person name="D'Souza G.G."/>
        </authorList>
    </citation>
    <scope>NUCLEOTIDE SEQUENCE [LARGE SCALE GENOMIC DNA]</scope>
    <source>
        <strain evidence="4 5">ZF270</strain>
    </source>
</reference>
<dbReference type="GO" id="GO:1902201">
    <property type="term" value="P:negative regulation of bacterial-type flagellum-dependent cell motility"/>
    <property type="evidence" value="ECO:0007669"/>
    <property type="project" value="TreeGrafter"/>
</dbReference>
<dbReference type="Proteomes" id="UP001441914">
    <property type="component" value="Chromosome 1"/>
</dbReference>
<dbReference type="PROSITE" id="PS50887">
    <property type="entry name" value="GGDEF"/>
    <property type="match status" value="1"/>
</dbReference>
<evidence type="ECO:0000259" key="3">
    <source>
        <dbReference type="PROSITE" id="PS50887"/>
    </source>
</evidence>
<dbReference type="RefSeq" id="WP_016801072.1">
    <property type="nucleotide sequence ID" value="NZ_AIDR02000027.1"/>
</dbReference>
<dbReference type="InterPro" id="IPR000160">
    <property type="entry name" value="GGDEF_dom"/>
</dbReference>
<dbReference type="Gene3D" id="3.30.450.20">
    <property type="entry name" value="PAS domain"/>
    <property type="match status" value="1"/>
</dbReference>
<keyword evidence="4" id="KW-0808">Transferase</keyword>
<accession>A0AAN0LL74</accession>
<dbReference type="GO" id="GO:0005886">
    <property type="term" value="C:plasma membrane"/>
    <property type="evidence" value="ECO:0007669"/>
    <property type="project" value="TreeGrafter"/>
</dbReference>
<proteinExistence type="predicted"/>
<feature type="domain" description="GGDEF" evidence="3">
    <location>
        <begin position="277"/>
        <end position="409"/>
    </location>
</feature>